<name>A0A017TB98_9BACT</name>
<dbReference type="AlphaFoldDB" id="A0A017TB98"/>
<evidence type="ECO:0000313" key="1">
    <source>
        <dbReference type="EMBL" id="EYF06514.1"/>
    </source>
</evidence>
<evidence type="ECO:0000313" key="2">
    <source>
        <dbReference type="Proteomes" id="UP000019678"/>
    </source>
</evidence>
<protein>
    <submittedName>
        <fullName evidence="1">Uncharacterized protein</fullName>
    </submittedName>
</protein>
<proteinExistence type="predicted"/>
<dbReference type="STRING" id="1192034.CAP_2044"/>
<sequence length="47" mass="4672">MVADVVGAPGAVDVVGALWASALPLTVNAATTTVARARIPVRCISPL</sequence>
<dbReference type="EMBL" id="ASRX01000016">
    <property type="protein sequence ID" value="EYF06514.1"/>
    <property type="molecule type" value="Genomic_DNA"/>
</dbReference>
<reference evidence="1 2" key="1">
    <citation type="submission" date="2013-05" db="EMBL/GenBank/DDBJ databases">
        <title>Genome assembly of Chondromyces apiculatus DSM 436.</title>
        <authorList>
            <person name="Sharma G."/>
            <person name="Khatri I."/>
            <person name="Kaur C."/>
            <person name="Mayilraj S."/>
            <person name="Subramanian S."/>
        </authorList>
    </citation>
    <scope>NUCLEOTIDE SEQUENCE [LARGE SCALE GENOMIC DNA]</scope>
    <source>
        <strain evidence="1 2">DSM 436</strain>
    </source>
</reference>
<gene>
    <name evidence="1" type="ORF">CAP_2044</name>
</gene>
<comment type="caution">
    <text evidence="1">The sequence shown here is derived from an EMBL/GenBank/DDBJ whole genome shotgun (WGS) entry which is preliminary data.</text>
</comment>
<organism evidence="1 2">
    <name type="scientific">Chondromyces apiculatus DSM 436</name>
    <dbReference type="NCBI Taxonomy" id="1192034"/>
    <lineage>
        <taxon>Bacteria</taxon>
        <taxon>Pseudomonadati</taxon>
        <taxon>Myxococcota</taxon>
        <taxon>Polyangia</taxon>
        <taxon>Polyangiales</taxon>
        <taxon>Polyangiaceae</taxon>
        <taxon>Chondromyces</taxon>
    </lineage>
</organism>
<accession>A0A017TB98</accession>
<keyword evidence="2" id="KW-1185">Reference proteome</keyword>
<dbReference type="Proteomes" id="UP000019678">
    <property type="component" value="Unassembled WGS sequence"/>
</dbReference>